<name>A0A238Y791_HALVU</name>
<sequence length="216" mass="24619">MEDGMIVETRTIFDHLDLLRQAGYRFFPSLAPETLIPGPTTQDGLLFDEYEDSQTEQTMQLVEDMLFEGLNSYEEEGLEGMEMNQYWHDDFMWYGPAGIGTTRGIDGFQDFHQGPFLKAFADREVGHHDARIAEGQYCASTGWPAVIGTHVGDGWLGLPATGKSADMRVIDVWRREGDLLAENWVFIDMIDLLNQLGVDVFDRLQNYPESVRRFLP</sequence>
<accession>A0A238Y791</accession>
<dbReference type="OrthoDB" id="375951at2157"/>
<organism evidence="1 2">
    <name type="scientific">Halorubrum vacuolatum</name>
    <name type="common">Natronobacterium vacuolatum</name>
    <dbReference type="NCBI Taxonomy" id="63740"/>
    <lineage>
        <taxon>Archaea</taxon>
        <taxon>Methanobacteriati</taxon>
        <taxon>Methanobacteriota</taxon>
        <taxon>Stenosarchaea group</taxon>
        <taxon>Halobacteria</taxon>
        <taxon>Halobacteriales</taxon>
        <taxon>Haloferacaceae</taxon>
        <taxon>Halorubrum</taxon>
    </lineage>
</organism>
<dbReference type="Gene3D" id="3.10.450.50">
    <property type="match status" value="1"/>
</dbReference>
<gene>
    <name evidence="1" type="ORF">SAMN06264855_1323</name>
</gene>
<dbReference type="Pfam" id="PF07366">
    <property type="entry name" value="SnoaL"/>
    <property type="match status" value="1"/>
</dbReference>
<evidence type="ECO:0000313" key="1">
    <source>
        <dbReference type="EMBL" id="SNR66698.1"/>
    </source>
</evidence>
<dbReference type="PANTHER" id="PTHR38436:SF1">
    <property type="entry name" value="ESTER CYCLASE"/>
    <property type="match status" value="1"/>
</dbReference>
<evidence type="ECO:0000313" key="2">
    <source>
        <dbReference type="Proteomes" id="UP000198397"/>
    </source>
</evidence>
<dbReference type="GO" id="GO:0030638">
    <property type="term" value="P:polyketide metabolic process"/>
    <property type="evidence" value="ECO:0007669"/>
    <property type="project" value="InterPro"/>
</dbReference>
<dbReference type="InterPro" id="IPR032710">
    <property type="entry name" value="NTF2-like_dom_sf"/>
</dbReference>
<protein>
    <submittedName>
        <fullName evidence="1">SnoaL-like polyketide cyclase</fullName>
    </submittedName>
</protein>
<dbReference type="AlphaFoldDB" id="A0A238Y791"/>
<dbReference type="InterPro" id="IPR009959">
    <property type="entry name" value="Cyclase_SnoaL-like"/>
</dbReference>
<dbReference type="SUPFAM" id="SSF54427">
    <property type="entry name" value="NTF2-like"/>
    <property type="match status" value="1"/>
</dbReference>
<dbReference type="RefSeq" id="WP_143420464.1">
    <property type="nucleotide sequence ID" value="NZ_FZNQ01000032.1"/>
</dbReference>
<dbReference type="PANTHER" id="PTHR38436">
    <property type="entry name" value="POLYKETIDE CYCLASE SNOAL-LIKE DOMAIN"/>
    <property type="match status" value="1"/>
</dbReference>
<reference evidence="1 2" key="1">
    <citation type="submission" date="2017-06" db="EMBL/GenBank/DDBJ databases">
        <authorList>
            <person name="Kim H.J."/>
            <person name="Triplett B.A."/>
        </authorList>
    </citation>
    <scope>NUCLEOTIDE SEQUENCE [LARGE SCALE GENOMIC DNA]</scope>
    <source>
        <strain evidence="1 2">DSM 8800</strain>
    </source>
</reference>
<dbReference type="Proteomes" id="UP000198397">
    <property type="component" value="Unassembled WGS sequence"/>
</dbReference>
<keyword evidence="2" id="KW-1185">Reference proteome</keyword>
<proteinExistence type="predicted"/>
<dbReference type="EMBL" id="FZNQ01000032">
    <property type="protein sequence ID" value="SNR66698.1"/>
    <property type="molecule type" value="Genomic_DNA"/>
</dbReference>